<reference evidence="16" key="1">
    <citation type="journal article" date="2019" name="Int. J. Syst. Evol. Microbiol.">
        <title>The Global Catalogue of Microorganisms (GCM) 10K type strain sequencing project: providing services to taxonomists for standard genome sequencing and annotation.</title>
        <authorList>
            <consortium name="The Broad Institute Genomics Platform"/>
            <consortium name="The Broad Institute Genome Sequencing Center for Infectious Disease"/>
            <person name="Wu L."/>
            <person name="Ma J."/>
        </authorList>
    </citation>
    <scope>NUCLEOTIDE SEQUENCE [LARGE SCALE GENOMIC DNA]</scope>
    <source>
        <strain evidence="16">CECT 8570</strain>
    </source>
</reference>
<comment type="caution">
    <text evidence="15">The sequence shown here is derived from an EMBL/GenBank/DDBJ whole genome shotgun (WGS) entry which is preliminary data.</text>
</comment>
<evidence type="ECO:0000256" key="6">
    <source>
        <dbReference type="ARBA" id="ARBA00022960"/>
    </source>
</evidence>
<evidence type="ECO:0000256" key="3">
    <source>
        <dbReference type="ARBA" id="ARBA00022519"/>
    </source>
</evidence>
<comment type="similarity">
    <text evidence="10">Belongs to the ZapG family.</text>
</comment>
<protein>
    <recommendedName>
        <fullName evidence="11">Z-ring associated protein G</fullName>
    </recommendedName>
    <alternativeName>
        <fullName evidence="12">Cell division protein ZapG</fullName>
    </alternativeName>
</protein>
<dbReference type="InterPro" id="IPR009386">
    <property type="entry name" value="ZapG-like"/>
</dbReference>
<proteinExistence type="inferred from homology"/>
<evidence type="ECO:0000256" key="14">
    <source>
        <dbReference type="SAM" id="Phobius"/>
    </source>
</evidence>
<keyword evidence="16" id="KW-1185">Reference proteome</keyword>
<evidence type="ECO:0000256" key="10">
    <source>
        <dbReference type="ARBA" id="ARBA00035657"/>
    </source>
</evidence>
<evidence type="ECO:0000256" key="12">
    <source>
        <dbReference type="ARBA" id="ARBA00035727"/>
    </source>
</evidence>
<keyword evidence="9" id="KW-0131">Cell cycle</keyword>
<feature type="transmembrane region" description="Helical" evidence="14">
    <location>
        <begin position="6"/>
        <end position="29"/>
    </location>
</feature>
<keyword evidence="8 14" id="KW-0472">Membrane</keyword>
<dbReference type="Proteomes" id="UP001595840">
    <property type="component" value="Unassembled WGS sequence"/>
</dbReference>
<name>A0ABV8V8N4_9GAMM</name>
<keyword evidence="3" id="KW-0997">Cell inner membrane</keyword>
<keyword evidence="5 14" id="KW-0812">Transmembrane</keyword>
<keyword evidence="7 14" id="KW-1133">Transmembrane helix</keyword>
<evidence type="ECO:0000313" key="16">
    <source>
        <dbReference type="Proteomes" id="UP001595840"/>
    </source>
</evidence>
<sequence>MFSLSTLILTVLTCLICGGVVGAFLMFALRPQEKINRELEAQLLESEAKLRDYQHEVTQHFVDTSQLINNLTRSYRDVHEHLASSALKLGNADISRQIAQAADGKLLEQSANLDADGNYKAPTDWAPKKPGKHGILSEEFGLNDDASAEDEELILNSRA</sequence>
<evidence type="ECO:0000256" key="7">
    <source>
        <dbReference type="ARBA" id="ARBA00022989"/>
    </source>
</evidence>
<feature type="region of interest" description="Disordered" evidence="13">
    <location>
        <begin position="119"/>
        <end position="143"/>
    </location>
</feature>
<dbReference type="PANTHER" id="PTHR39579">
    <property type="entry name" value="INNER MEMBRANE PROTEIN YHCB"/>
    <property type="match status" value="1"/>
</dbReference>
<keyword evidence="4" id="KW-0132">Cell division</keyword>
<accession>A0ABV8V8N4</accession>
<evidence type="ECO:0000256" key="4">
    <source>
        <dbReference type="ARBA" id="ARBA00022618"/>
    </source>
</evidence>
<keyword evidence="2" id="KW-1003">Cell membrane</keyword>
<evidence type="ECO:0000256" key="11">
    <source>
        <dbReference type="ARBA" id="ARBA00035703"/>
    </source>
</evidence>
<evidence type="ECO:0000256" key="13">
    <source>
        <dbReference type="SAM" id="MobiDB-lite"/>
    </source>
</evidence>
<dbReference type="Pfam" id="PF06295">
    <property type="entry name" value="ZapG-like"/>
    <property type="match status" value="1"/>
</dbReference>
<comment type="subcellular location">
    <subcellularLocation>
        <location evidence="1">Cell inner membrane</location>
        <topology evidence="1">Single-pass membrane protein</topology>
    </subcellularLocation>
</comment>
<dbReference type="PANTHER" id="PTHR39579:SF1">
    <property type="entry name" value="INNER MEMBRANE PROTEIN YHCB"/>
    <property type="match status" value="1"/>
</dbReference>
<evidence type="ECO:0000256" key="9">
    <source>
        <dbReference type="ARBA" id="ARBA00023306"/>
    </source>
</evidence>
<gene>
    <name evidence="15" type="ORF">ACFOX3_14790</name>
</gene>
<evidence type="ECO:0000256" key="5">
    <source>
        <dbReference type="ARBA" id="ARBA00022692"/>
    </source>
</evidence>
<evidence type="ECO:0000313" key="15">
    <source>
        <dbReference type="EMBL" id="MFC4363580.1"/>
    </source>
</evidence>
<evidence type="ECO:0000256" key="1">
    <source>
        <dbReference type="ARBA" id="ARBA00004377"/>
    </source>
</evidence>
<dbReference type="RefSeq" id="WP_290261508.1">
    <property type="nucleotide sequence ID" value="NZ_JAUFQG010000004.1"/>
</dbReference>
<evidence type="ECO:0000256" key="8">
    <source>
        <dbReference type="ARBA" id="ARBA00023136"/>
    </source>
</evidence>
<keyword evidence="6" id="KW-0133">Cell shape</keyword>
<evidence type="ECO:0000256" key="2">
    <source>
        <dbReference type="ARBA" id="ARBA00022475"/>
    </source>
</evidence>
<organism evidence="15 16">
    <name type="scientific">Simiduia curdlanivorans</name>
    <dbReference type="NCBI Taxonomy" id="1492769"/>
    <lineage>
        <taxon>Bacteria</taxon>
        <taxon>Pseudomonadati</taxon>
        <taxon>Pseudomonadota</taxon>
        <taxon>Gammaproteobacteria</taxon>
        <taxon>Cellvibrionales</taxon>
        <taxon>Cellvibrionaceae</taxon>
        <taxon>Simiduia</taxon>
    </lineage>
</organism>
<dbReference type="EMBL" id="JBHSCX010000020">
    <property type="protein sequence ID" value="MFC4363580.1"/>
    <property type="molecule type" value="Genomic_DNA"/>
</dbReference>